<keyword evidence="5 10" id="KW-0378">Hydrolase</keyword>
<evidence type="ECO:0000256" key="6">
    <source>
        <dbReference type="ARBA" id="ARBA00022824"/>
    </source>
</evidence>
<dbReference type="SUPFAM" id="SSF51445">
    <property type="entry name" value="(Trans)glycosidases"/>
    <property type="match status" value="1"/>
</dbReference>
<dbReference type="Gene3D" id="2.60.40.1180">
    <property type="entry name" value="Golgi alpha-mannosidase II"/>
    <property type="match status" value="2"/>
</dbReference>
<evidence type="ECO:0000256" key="1">
    <source>
        <dbReference type="ARBA" id="ARBA00004240"/>
    </source>
</evidence>
<dbReference type="OrthoDB" id="3237269at2759"/>
<accession>A0A8S9YN80</accession>
<dbReference type="SUPFAM" id="SSF51011">
    <property type="entry name" value="Glycosyl hydrolase domain"/>
    <property type="match status" value="1"/>
</dbReference>
<dbReference type="Gene3D" id="2.60.40.1760">
    <property type="entry name" value="glycosyl hydrolase (family 31)"/>
    <property type="match status" value="1"/>
</dbReference>
<dbReference type="Pfam" id="PF21365">
    <property type="entry name" value="Glyco_hydro_31_3rd"/>
    <property type="match status" value="1"/>
</dbReference>
<dbReference type="InterPro" id="IPR048395">
    <property type="entry name" value="Glyco_hydro_31_C"/>
</dbReference>
<evidence type="ECO:0000256" key="11">
    <source>
        <dbReference type="SAM" id="MobiDB-lite"/>
    </source>
</evidence>
<feature type="compositionally biased region" description="Low complexity" evidence="11">
    <location>
        <begin position="239"/>
        <end position="260"/>
    </location>
</feature>
<dbReference type="CDD" id="cd14752">
    <property type="entry name" value="GH31_N"/>
    <property type="match status" value="1"/>
</dbReference>
<feature type="domain" description="Glycoside hydrolase family 31 TIM barrel" evidence="12">
    <location>
        <begin position="473"/>
        <end position="800"/>
    </location>
</feature>
<gene>
    <name evidence="15" type="ORF">EG68_06387</name>
</gene>
<dbReference type="EMBL" id="JTDE01003324">
    <property type="protein sequence ID" value="KAF7256182.1"/>
    <property type="molecule type" value="Genomic_DNA"/>
</dbReference>
<dbReference type="InterPro" id="IPR013780">
    <property type="entry name" value="Glyco_hydro_b"/>
</dbReference>
<dbReference type="CDD" id="cd06603">
    <property type="entry name" value="GH31_GANC_GANAB_alpha"/>
    <property type="match status" value="1"/>
</dbReference>
<evidence type="ECO:0000259" key="12">
    <source>
        <dbReference type="Pfam" id="PF01055"/>
    </source>
</evidence>
<dbReference type="InterPro" id="IPR025887">
    <property type="entry name" value="Glyco_hydro_31_N_dom"/>
</dbReference>
<evidence type="ECO:0000256" key="8">
    <source>
        <dbReference type="ARBA" id="ARBA00023295"/>
    </source>
</evidence>
<reference evidence="15" key="1">
    <citation type="submission" date="2019-07" db="EMBL/GenBank/DDBJ databases">
        <title>Annotation for the trematode Paragonimus miyazaki's.</title>
        <authorList>
            <person name="Choi Y.-J."/>
        </authorList>
    </citation>
    <scope>NUCLEOTIDE SEQUENCE</scope>
    <source>
        <strain evidence="15">Japan</strain>
    </source>
</reference>
<dbReference type="Gene3D" id="3.20.20.80">
    <property type="entry name" value="Glycosidases"/>
    <property type="match status" value="2"/>
</dbReference>
<dbReference type="Proteomes" id="UP000822476">
    <property type="component" value="Unassembled WGS sequence"/>
</dbReference>
<evidence type="ECO:0000256" key="10">
    <source>
        <dbReference type="RuleBase" id="RU361185"/>
    </source>
</evidence>
<comment type="caution">
    <text evidence="15">The sequence shown here is derived from an EMBL/GenBank/DDBJ whole genome shotgun (WGS) entry which is preliminary data.</text>
</comment>
<dbReference type="InterPro" id="IPR017853">
    <property type="entry name" value="GH"/>
</dbReference>
<evidence type="ECO:0000256" key="7">
    <source>
        <dbReference type="ARBA" id="ARBA00023180"/>
    </source>
</evidence>
<evidence type="ECO:0000256" key="9">
    <source>
        <dbReference type="ARBA" id="ARBA00042895"/>
    </source>
</evidence>
<evidence type="ECO:0000256" key="5">
    <source>
        <dbReference type="ARBA" id="ARBA00022801"/>
    </source>
</evidence>
<dbReference type="InterPro" id="IPR011013">
    <property type="entry name" value="Gal_mutarotase_sf_dom"/>
</dbReference>
<dbReference type="GO" id="GO:0005783">
    <property type="term" value="C:endoplasmic reticulum"/>
    <property type="evidence" value="ECO:0007669"/>
    <property type="project" value="UniProtKB-SubCell"/>
</dbReference>
<keyword evidence="6" id="KW-0256">Endoplasmic reticulum</keyword>
<comment type="similarity">
    <text evidence="3 10">Belongs to the glycosyl hydrolase 31 family.</text>
</comment>
<sequence length="1069" mass="121588">MHNLLDIGLMLVGFLLIFPDSHRGPVLPRNSVPQCLHSVARYGVWLCRCPRFEMELYRCVFLSFCLSIVIAVNKDNFKSCKLSSFCARQRDVKPDTVGYAIMLDSVKLNAFGFKANLSKTDSPQVLFLDLSYTAFSTFRITLDDVPGHQHERYRLPSGDSLQNEPKLYPINVVKKSDSLILFGNSNDKAVVTYNPFAINFYIDDILVTQLNRRSFLNFEEAPTVANAVSEDSAAAEKLAADSAVLDSPSSAPNGQSSSEPDVTSENQKVDNTDELTSTSSSNEDDLIRGDNAKSEDAANEVTPETAADDPYPWTETFKEHRDTRPYGPMSISLDIDFPSCSHLYGIPEHTDGFVLKSTEGGDPYRLYNLDVFEYELDSRMALYGSVPVIWALNANHTVGVFWHNPSETWVDIGYTDRPTDSFLSKIPRLFSKAPERFANTRWISETGVVDVFIMLGRDPASVAKAYLHLTGSTPLPPLFALGYHQSRWNYNDEQDVRTVDQRFDEHGIPMDVIWLDIEHTDGKRYFTWDKVKFPNPGDMVDKLNVKGRKLVTVVDPHIKQDVNWALYKEGLEQDYFIKSRDNTTFIGWCWPGSSAWPDFLSPVVRRWWAELYLRYEPVRANSMFSWNDMGEPSVFSGPEITIHKDVIHYGGRENREVHNIYGLHVHRASWEGKLLQSAGQERPFVLSRAFFAGSQRTAAVWTGDNAAEWGHLKVSIPMLLSLSLTGITFCGADVGGFFGNTEPELLVRWFQAAAYQPFFRSHKHLDTKRHEPWTLPEEHLKNVRAAIVERYNLLPYWYTMFARSEADGQPVMAPIWYHFRHLTSVYDLDNEYMIGEAMLVRPVTSAGARHVDVYLPPGVWYSSSTFETVQGDQVVQFPVDLSSTPVFYRGGWIVPRRERIRRSSFLMRNDPFTLFVFLDPAQNGSHGYLYDDDYHSVSRESARFYYITYMVHPDPANQGAAGGRLRMQRIPIPGTAELLERDEMRSSVQYIERIVFIGLQVPIQRATVIQNTSGERRNVEFVQPPSDVADQRYFGNRQAGVVVVQNPGLMLSSDWELHLVTGLEMKAEL</sequence>
<dbReference type="PANTHER" id="PTHR22762">
    <property type="entry name" value="ALPHA-GLUCOSIDASE"/>
    <property type="match status" value="1"/>
</dbReference>
<name>A0A8S9YN80_9TREM</name>
<protein>
    <recommendedName>
        <fullName evidence="9">Glucosidase II subunit alpha</fullName>
    </recommendedName>
</protein>
<dbReference type="SUPFAM" id="SSF74650">
    <property type="entry name" value="Galactose mutarotase-like"/>
    <property type="match status" value="1"/>
</dbReference>
<dbReference type="GO" id="GO:0090599">
    <property type="term" value="F:alpha-glucosidase activity"/>
    <property type="evidence" value="ECO:0007669"/>
    <property type="project" value="TreeGrafter"/>
</dbReference>
<dbReference type="GO" id="GO:0030246">
    <property type="term" value="F:carbohydrate binding"/>
    <property type="evidence" value="ECO:0007669"/>
    <property type="project" value="InterPro"/>
</dbReference>
<comment type="pathway">
    <text evidence="2">Glycan metabolism; N-glycan metabolism.</text>
</comment>
<organism evidence="15 16">
    <name type="scientific">Paragonimus skrjabini miyazakii</name>
    <dbReference type="NCBI Taxonomy" id="59628"/>
    <lineage>
        <taxon>Eukaryota</taxon>
        <taxon>Metazoa</taxon>
        <taxon>Spiralia</taxon>
        <taxon>Lophotrochozoa</taxon>
        <taxon>Platyhelminthes</taxon>
        <taxon>Trematoda</taxon>
        <taxon>Digenea</taxon>
        <taxon>Plagiorchiida</taxon>
        <taxon>Troglotremata</taxon>
        <taxon>Troglotrematidae</taxon>
        <taxon>Paragonimus</taxon>
    </lineage>
</organism>
<proteinExistence type="inferred from homology"/>
<dbReference type="AlphaFoldDB" id="A0A8S9YN80"/>
<evidence type="ECO:0000313" key="15">
    <source>
        <dbReference type="EMBL" id="KAF7256182.1"/>
    </source>
</evidence>
<evidence type="ECO:0000259" key="14">
    <source>
        <dbReference type="Pfam" id="PF21365"/>
    </source>
</evidence>
<dbReference type="InterPro" id="IPR000322">
    <property type="entry name" value="Glyco_hydro_31_TIM"/>
</dbReference>
<feature type="domain" description="Glycoside hydrolase family 31 N-terminal" evidence="13">
    <location>
        <begin position="135"/>
        <end position="411"/>
    </location>
</feature>
<dbReference type="GO" id="GO:0005975">
    <property type="term" value="P:carbohydrate metabolic process"/>
    <property type="evidence" value="ECO:0007669"/>
    <property type="project" value="InterPro"/>
</dbReference>
<keyword evidence="16" id="KW-1185">Reference proteome</keyword>
<evidence type="ECO:0000259" key="13">
    <source>
        <dbReference type="Pfam" id="PF13802"/>
    </source>
</evidence>
<keyword evidence="8 10" id="KW-0326">Glycosidase</keyword>
<evidence type="ECO:0000256" key="4">
    <source>
        <dbReference type="ARBA" id="ARBA00022729"/>
    </source>
</evidence>
<keyword evidence="4" id="KW-0732">Signal</keyword>
<feature type="compositionally biased region" description="Basic and acidic residues" evidence="11">
    <location>
        <begin position="285"/>
        <end position="296"/>
    </location>
</feature>
<evidence type="ECO:0000256" key="2">
    <source>
        <dbReference type="ARBA" id="ARBA00004833"/>
    </source>
</evidence>
<dbReference type="Pfam" id="PF01055">
    <property type="entry name" value="Glyco_hydro_31_2nd"/>
    <property type="match status" value="1"/>
</dbReference>
<evidence type="ECO:0000313" key="16">
    <source>
        <dbReference type="Proteomes" id="UP000822476"/>
    </source>
</evidence>
<evidence type="ECO:0000256" key="3">
    <source>
        <dbReference type="ARBA" id="ARBA00007806"/>
    </source>
</evidence>
<feature type="region of interest" description="Disordered" evidence="11">
    <location>
        <begin position="239"/>
        <end position="313"/>
    </location>
</feature>
<keyword evidence="7" id="KW-0325">Glycoprotein</keyword>
<comment type="subcellular location">
    <subcellularLocation>
        <location evidence="1">Endoplasmic reticulum</location>
    </subcellularLocation>
</comment>
<dbReference type="Pfam" id="PF13802">
    <property type="entry name" value="Gal_mutarotas_2"/>
    <property type="match status" value="1"/>
</dbReference>
<dbReference type="PANTHER" id="PTHR22762:SF54">
    <property type="entry name" value="BCDNA.GH04962"/>
    <property type="match status" value="1"/>
</dbReference>
<dbReference type="GO" id="GO:0006491">
    <property type="term" value="P:N-glycan processing"/>
    <property type="evidence" value="ECO:0007669"/>
    <property type="project" value="TreeGrafter"/>
</dbReference>
<feature type="domain" description="Glycosyl hydrolase family 31 C-terminal" evidence="14">
    <location>
        <begin position="808"/>
        <end position="894"/>
    </location>
</feature>